<dbReference type="SMART" id="SM00382">
    <property type="entry name" value="AAA"/>
    <property type="match status" value="1"/>
</dbReference>
<evidence type="ECO:0000313" key="6">
    <source>
        <dbReference type="Proteomes" id="UP001246372"/>
    </source>
</evidence>
<evidence type="ECO:0000256" key="1">
    <source>
        <dbReference type="ARBA" id="ARBA00006611"/>
    </source>
</evidence>
<evidence type="ECO:0000259" key="4">
    <source>
        <dbReference type="PROSITE" id="PS00662"/>
    </source>
</evidence>
<name>A0ABU3PFE9_9BURK</name>
<comment type="caution">
    <text evidence="5">The sequence shown here is derived from an EMBL/GenBank/DDBJ whole genome shotgun (WGS) entry which is preliminary data.</text>
</comment>
<comment type="similarity">
    <text evidence="1">Belongs to the GSP E family.</text>
</comment>
<dbReference type="PROSITE" id="PS00662">
    <property type="entry name" value="T2SP_E"/>
    <property type="match status" value="1"/>
</dbReference>
<evidence type="ECO:0000256" key="3">
    <source>
        <dbReference type="ARBA" id="ARBA00022840"/>
    </source>
</evidence>
<keyword evidence="3" id="KW-0067">ATP-binding</keyword>
<keyword evidence="6" id="KW-1185">Reference proteome</keyword>
<dbReference type="PANTHER" id="PTHR30258">
    <property type="entry name" value="TYPE II SECRETION SYSTEM PROTEIN GSPE-RELATED"/>
    <property type="match status" value="1"/>
</dbReference>
<feature type="domain" description="Bacterial type II secretion system protein E" evidence="4">
    <location>
        <begin position="376"/>
        <end position="390"/>
    </location>
</feature>
<dbReference type="InterPro" id="IPR027417">
    <property type="entry name" value="P-loop_NTPase"/>
</dbReference>
<dbReference type="Pfam" id="PF00437">
    <property type="entry name" value="T2SSE"/>
    <property type="match status" value="1"/>
</dbReference>
<organism evidence="5 6">
    <name type="scientific">Roseateles aquae</name>
    <dbReference type="NCBI Taxonomy" id="3077235"/>
    <lineage>
        <taxon>Bacteria</taxon>
        <taxon>Pseudomonadati</taxon>
        <taxon>Pseudomonadota</taxon>
        <taxon>Betaproteobacteria</taxon>
        <taxon>Burkholderiales</taxon>
        <taxon>Sphaerotilaceae</taxon>
        <taxon>Roseateles</taxon>
    </lineage>
</organism>
<reference evidence="5" key="1">
    <citation type="submission" date="2023-09" db="EMBL/GenBank/DDBJ databases">
        <title>Paucibacter sp. APW11 Genome sequencing and assembly.</title>
        <authorList>
            <person name="Kim I."/>
        </authorList>
    </citation>
    <scope>NUCLEOTIDE SEQUENCE</scope>
    <source>
        <strain evidence="5">APW11</strain>
    </source>
</reference>
<proteinExistence type="inferred from homology"/>
<dbReference type="SUPFAM" id="SSF160246">
    <property type="entry name" value="EspE N-terminal domain-like"/>
    <property type="match status" value="1"/>
</dbReference>
<protein>
    <submittedName>
        <fullName evidence="5">ATPase, T2SS/T4P/T4SS family</fullName>
    </submittedName>
</protein>
<dbReference type="SUPFAM" id="SSF52540">
    <property type="entry name" value="P-loop containing nucleoside triphosphate hydrolases"/>
    <property type="match status" value="1"/>
</dbReference>
<dbReference type="RefSeq" id="WP_315652125.1">
    <property type="nucleotide sequence ID" value="NZ_JAVXZY010000008.1"/>
</dbReference>
<dbReference type="Gene3D" id="1.10.40.70">
    <property type="match status" value="1"/>
</dbReference>
<dbReference type="Gene3D" id="3.40.50.300">
    <property type="entry name" value="P-loop containing nucleotide triphosphate hydrolases"/>
    <property type="match status" value="1"/>
</dbReference>
<sequence>MTEPMFQEQRLGELLLTRGLITAADLERALAVQGQYGVRLGKMLVRLGAISEDSLLPVLADQLATPLLSEEEFSRFGADAARTADYLGIDRAWFVERELLVFESSDGVIHCASRQPQDSFVQETLAAASKGHELCWRLLRTRDAEAVGKFMLRQEESGGSFDDVAHLREMAEEAPVIDLVNGLLAQAADVNASDIHVEPEEREFFVRFRVDGVLQTRGSFPSERFAAVASRIKLVSGLDIAERRLPQDGRITLRVSGVDMDVRVSVVPGVHGESIVMRLLPKDRGALSLERLGMEADHLQLFRRWLKEPNGIVLVTGPTGSGKSTTLYGALAEMNDREGKIITVEDPVEYRMKGVTQIQTQAEIGYTFSRALRAVLRQDPDVIMIGEVRDLETAEIAVQSALTGHLVFSTLHTNDALSAFTRLIDMGVEPFLVASSVRAVEAQRLVRRLCPQCATPVALSPAFADMIEAATRRHPQVFDGNARWRAGAGCSACHHTGYRGRLGVYELVMVTPAMQSAIMQRRPAQELIDIALAGGYRSLWEDALIKAWRGETSLDEVLRIAGHGSVEGI</sequence>
<dbReference type="InterPro" id="IPR003593">
    <property type="entry name" value="AAA+_ATPase"/>
</dbReference>
<keyword evidence="2" id="KW-0547">Nucleotide-binding</keyword>
<gene>
    <name evidence="5" type="ORF">RQP53_18340</name>
</gene>
<dbReference type="CDD" id="cd01129">
    <property type="entry name" value="PulE-GspE-like"/>
    <property type="match status" value="1"/>
</dbReference>
<dbReference type="InterPro" id="IPR001482">
    <property type="entry name" value="T2SS/T4SS_dom"/>
</dbReference>
<dbReference type="EMBL" id="JAVXZY010000008">
    <property type="protein sequence ID" value="MDT9001244.1"/>
    <property type="molecule type" value="Genomic_DNA"/>
</dbReference>
<accession>A0ABU3PFE9</accession>
<dbReference type="InterPro" id="IPR037257">
    <property type="entry name" value="T2SS_E_N_sf"/>
</dbReference>
<dbReference type="Proteomes" id="UP001246372">
    <property type="component" value="Unassembled WGS sequence"/>
</dbReference>
<evidence type="ECO:0000256" key="2">
    <source>
        <dbReference type="ARBA" id="ARBA00022741"/>
    </source>
</evidence>
<evidence type="ECO:0000313" key="5">
    <source>
        <dbReference type="EMBL" id="MDT9001244.1"/>
    </source>
</evidence>
<dbReference type="PANTHER" id="PTHR30258:SF2">
    <property type="entry name" value="COMG OPERON PROTEIN 1"/>
    <property type="match status" value="1"/>
</dbReference>
<dbReference type="Gene3D" id="3.30.450.90">
    <property type="match status" value="1"/>
</dbReference>